<name>A0A6A4R6H8_LUPAL</name>
<organism evidence="6 7">
    <name type="scientific">Lupinus albus</name>
    <name type="common">White lupine</name>
    <name type="synonym">Lupinus termis</name>
    <dbReference type="NCBI Taxonomy" id="3870"/>
    <lineage>
        <taxon>Eukaryota</taxon>
        <taxon>Viridiplantae</taxon>
        <taxon>Streptophyta</taxon>
        <taxon>Embryophyta</taxon>
        <taxon>Tracheophyta</taxon>
        <taxon>Spermatophyta</taxon>
        <taxon>Magnoliopsida</taxon>
        <taxon>eudicotyledons</taxon>
        <taxon>Gunneridae</taxon>
        <taxon>Pentapetalae</taxon>
        <taxon>rosids</taxon>
        <taxon>fabids</taxon>
        <taxon>Fabales</taxon>
        <taxon>Fabaceae</taxon>
        <taxon>Papilionoideae</taxon>
        <taxon>50 kb inversion clade</taxon>
        <taxon>genistoids sensu lato</taxon>
        <taxon>core genistoids</taxon>
        <taxon>Genisteae</taxon>
        <taxon>Lupinus</taxon>
    </lineage>
</organism>
<comment type="caution">
    <text evidence="6">The sequence shown here is derived from an EMBL/GenBank/DDBJ whole genome shotgun (WGS) entry which is preliminary data.</text>
</comment>
<feature type="region of interest" description="Disordered" evidence="4">
    <location>
        <begin position="76"/>
        <end position="108"/>
    </location>
</feature>
<gene>
    <name evidence="6" type="ORF">Lalb_Chr01g0016801</name>
</gene>
<evidence type="ECO:0000256" key="4">
    <source>
        <dbReference type="SAM" id="MobiDB-lite"/>
    </source>
</evidence>
<dbReference type="Pfam" id="PF05678">
    <property type="entry name" value="VQ"/>
    <property type="match status" value="1"/>
</dbReference>
<keyword evidence="7" id="KW-1185">Reference proteome</keyword>
<keyword evidence="3" id="KW-0539">Nucleus</keyword>
<proteinExistence type="predicted"/>
<dbReference type="OrthoDB" id="784396at2759"/>
<keyword evidence="2" id="KW-0597">Phosphoprotein</keyword>
<accession>A0A6A4R6H8</accession>
<protein>
    <recommendedName>
        <fullName evidence="5">VQ domain-containing protein</fullName>
    </recommendedName>
</protein>
<dbReference type="PANTHER" id="PTHR33402">
    <property type="entry name" value="VQ MOTIF-CONTAINING PROTEIN 11-LIKE"/>
    <property type="match status" value="1"/>
</dbReference>
<sequence length="239" mass="26872">MEMISKIQQSDSPMNSSRINNFISNSFTKFPTPPFTTRTPIPYLSPTYDSNPTTFVQADTSTFKHVVQMLTGLSETTTTKTIQPPQQPPQQDHLLSLPPPPPPPSRNFNIPPKKQGFKLYERRHNSFKKNSLMINTLMPSYAHNNYGFSPMKSEIIISPSLLDFPSLALSPVTPLLNDDPFEKSSLSLRKSSLEEENAIATKGFYLHPYSRTITHRDSKPKLLPLFPVTSTRVSESSSS</sequence>
<evidence type="ECO:0000313" key="7">
    <source>
        <dbReference type="Proteomes" id="UP000447434"/>
    </source>
</evidence>
<evidence type="ECO:0000313" key="6">
    <source>
        <dbReference type="EMBL" id="KAE9621629.1"/>
    </source>
</evidence>
<dbReference type="EMBL" id="WOCE01000001">
    <property type="protein sequence ID" value="KAE9621629.1"/>
    <property type="molecule type" value="Genomic_DNA"/>
</dbReference>
<evidence type="ECO:0000256" key="2">
    <source>
        <dbReference type="ARBA" id="ARBA00022553"/>
    </source>
</evidence>
<dbReference type="InterPro" id="IPR008889">
    <property type="entry name" value="VQ"/>
</dbReference>
<dbReference type="InterPro" id="IPR039611">
    <property type="entry name" value="VQ_4/11/13/19/31/33"/>
</dbReference>
<dbReference type="PANTHER" id="PTHR33402:SF17">
    <property type="entry name" value="VQ MOTIF-CONTAINING PROTEIN 33"/>
    <property type="match status" value="1"/>
</dbReference>
<comment type="subcellular location">
    <subcellularLocation>
        <location evidence="1">Nucleus</location>
    </subcellularLocation>
</comment>
<evidence type="ECO:0000259" key="5">
    <source>
        <dbReference type="Pfam" id="PF05678"/>
    </source>
</evidence>
<evidence type="ECO:0000256" key="1">
    <source>
        <dbReference type="ARBA" id="ARBA00004123"/>
    </source>
</evidence>
<feature type="domain" description="VQ" evidence="5">
    <location>
        <begin position="52"/>
        <end position="76"/>
    </location>
</feature>
<feature type="compositionally biased region" description="Low complexity" evidence="4">
    <location>
        <begin position="76"/>
        <end position="96"/>
    </location>
</feature>
<reference evidence="7" key="1">
    <citation type="journal article" date="2020" name="Nat. Commun.">
        <title>Genome sequence of the cluster root forming white lupin.</title>
        <authorList>
            <person name="Hufnagel B."/>
            <person name="Marques A."/>
            <person name="Soriano A."/>
            <person name="Marques L."/>
            <person name="Divol F."/>
            <person name="Doumas P."/>
            <person name="Sallet E."/>
            <person name="Mancinotti D."/>
            <person name="Carrere S."/>
            <person name="Marande W."/>
            <person name="Arribat S."/>
            <person name="Keller J."/>
            <person name="Huneau C."/>
            <person name="Blein T."/>
            <person name="Aime D."/>
            <person name="Laguerre M."/>
            <person name="Taylor J."/>
            <person name="Schubert V."/>
            <person name="Nelson M."/>
            <person name="Geu-Flores F."/>
            <person name="Crespi M."/>
            <person name="Gallardo-Guerrero K."/>
            <person name="Delaux P.-M."/>
            <person name="Salse J."/>
            <person name="Berges H."/>
            <person name="Guyot R."/>
            <person name="Gouzy J."/>
            <person name="Peret B."/>
        </authorList>
    </citation>
    <scope>NUCLEOTIDE SEQUENCE [LARGE SCALE GENOMIC DNA]</scope>
    <source>
        <strain evidence="7">cv. Amiga</strain>
    </source>
</reference>
<dbReference type="AlphaFoldDB" id="A0A6A4R6H8"/>
<dbReference type="GO" id="GO:0005634">
    <property type="term" value="C:nucleus"/>
    <property type="evidence" value="ECO:0007669"/>
    <property type="project" value="UniProtKB-SubCell"/>
</dbReference>
<evidence type="ECO:0000256" key="3">
    <source>
        <dbReference type="ARBA" id="ARBA00023242"/>
    </source>
</evidence>
<dbReference type="Proteomes" id="UP000447434">
    <property type="component" value="Chromosome 1"/>
</dbReference>